<reference evidence="5 6" key="1">
    <citation type="submission" date="2016-06" db="EMBL/GenBank/DDBJ databases">
        <authorList>
            <person name="Kjaerup R.B."/>
            <person name="Dalgaard T.S."/>
            <person name="Juul-Madsen H.R."/>
        </authorList>
    </citation>
    <scope>NUCLEOTIDE SEQUENCE [LARGE SCALE GENOMIC DNA]</scope>
    <source>
        <strain evidence="5">3</strain>
    </source>
</reference>
<dbReference type="SUPFAM" id="SSF82679">
    <property type="entry name" value="N-utilization substance G protein NusG, N-terminal domain"/>
    <property type="match status" value="1"/>
</dbReference>
<dbReference type="Pfam" id="PF02357">
    <property type="entry name" value="NusG"/>
    <property type="match status" value="1"/>
</dbReference>
<evidence type="ECO:0000256" key="1">
    <source>
        <dbReference type="ARBA" id="ARBA00022814"/>
    </source>
</evidence>
<evidence type="ECO:0000259" key="4">
    <source>
        <dbReference type="SMART" id="SM00738"/>
    </source>
</evidence>
<keyword evidence="1" id="KW-0889">Transcription antitermination</keyword>
<dbReference type="EMBL" id="FLQX01000138">
    <property type="protein sequence ID" value="SBT08626.1"/>
    <property type="molecule type" value="Genomic_DNA"/>
</dbReference>
<sequence>MISSLLPARPWYVCFTKPRREALAVRKLEEQGYEVFLPFLTQWQKTRDGWSRKQQVMFPRYGFVRCSRCEQSIAPIRSTPGVSGLVTFGTVPAALDEATLEAIRSLVERQAGGAAADGACPFQTGDAVDISAGPLKGLSGVVSAFAGERVTVLLTLLGREKPVAIPTGHLTLT</sequence>
<dbReference type="Proteomes" id="UP000199169">
    <property type="component" value="Unassembled WGS sequence"/>
</dbReference>
<dbReference type="RefSeq" id="WP_186408369.1">
    <property type="nucleotide sequence ID" value="NZ_FLQX01000138.1"/>
</dbReference>
<dbReference type="InterPro" id="IPR036735">
    <property type="entry name" value="NGN_dom_sf"/>
</dbReference>
<keyword evidence="3" id="KW-0804">Transcription</keyword>
<name>A0A1A8XV69_9PROT</name>
<dbReference type="GO" id="GO:0005829">
    <property type="term" value="C:cytosol"/>
    <property type="evidence" value="ECO:0007669"/>
    <property type="project" value="TreeGrafter"/>
</dbReference>
<keyword evidence="2" id="KW-0805">Transcription regulation</keyword>
<gene>
    <name evidence="5" type="ORF">ACCAA_60015</name>
</gene>
<evidence type="ECO:0000313" key="6">
    <source>
        <dbReference type="Proteomes" id="UP000199169"/>
    </source>
</evidence>
<dbReference type="STRING" id="1860102.ACCAA_60015"/>
<dbReference type="GO" id="GO:0031564">
    <property type="term" value="P:transcription antitermination"/>
    <property type="evidence" value="ECO:0007669"/>
    <property type="project" value="UniProtKB-KW"/>
</dbReference>
<dbReference type="GO" id="GO:0006354">
    <property type="term" value="P:DNA-templated transcription elongation"/>
    <property type="evidence" value="ECO:0007669"/>
    <property type="project" value="InterPro"/>
</dbReference>
<keyword evidence="6" id="KW-1185">Reference proteome</keyword>
<dbReference type="PANTHER" id="PTHR30265:SF7">
    <property type="entry name" value="TRANSCRIPTION ANTITERMINATION PROTEIN RFAH"/>
    <property type="match status" value="1"/>
</dbReference>
<dbReference type="InterPro" id="IPR043425">
    <property type="entry name" value="NusG-like"/>
</dbReference>
<dbReference type="Gene3D" id="3.30.70.940">
    <property type="entry name" value="NusG, N-terminal domain"/>
    <property type="match status" value="1"/>
</dbReference>
<organism evidence="5 6">
    <name type="scientific">Candidatus Accumulibacter aalborgensis</name>
    <dbReference type="NCBI Taxonomy" id="1860102"/>
    <lineage>
        <taxon>Bacteria</taxon>
        <taxon>Pseudomonadati</taxon>
        <taxon>Pseudomonadota</taxon>
        <taxon>Betaproteobacteria</taxon>
        <taxon>Candidatus Accumulibacter</taxon>
    </lineage>
</organism>
<protein>
    <submittedName>
        <fullName evidence="5">NusG antitermination factor</fullName>
    </submittedName>
</protein>
<feature type="domain" description="NusG-like N-terminal" evidence="4">
    <location>
        <begin position="8"/>
        <end position="107"/>
    </location>
</feature>
<evidence type="ECO:0000256" key="3">
    <source>
        <dbReference type="ARBA" id="ARBA00023163"/>
    </source>
</evidence>
<dbReference type="InterPro" id="IPR006645">
    <property type="entry name" value="NGN-like_dom"/>
</dbReference>
<proteinExistence type="predicted"/>
<dbReference type="SMART" id="SM00738">
    <property type="entry name" value="NGN"/>
    <property type="match status" value="1"/>
</dbReference>
<dbReference type="PANTHER" id="PTHR30265">
    <property type="entry name" value="RHO-INTERACTING TRANSCRIPTION TERMINATION FACTOR NUSG"/>
    <property type="match status" value="1"/>
</dbReference>
<accession>A0A1A8XV69</accession>
<evidence type="ECO:0000256" key="2">
    <source>
        <dbReference type="ARBA" id="ARBA00023015"/>
    </source>
</evidence>
<dbReference type="InterPro" id="IPR008991">
    <property type="entry name" value="Translation_prot_SH3-like_sf"/>
</dbReference>
<dbReference type="AlphaFoldDB" id="A0A1A8XV69"/>
<dbReference type="SUPFAM" id="SSF50104">
    <property type="entry name" value="Translation proteins SH3-like domain"/>
    <property type="match status" value="1"/>
</dbReference>
<evidence type="ECO:0000313" key="5">
    <source>
        <dbReference type="EMBL" id="SBT08626.1"/>
    </source>
</evidence>